<dbReference type="Gene3D" id="3.40.50.720">
    <property type="entry name" value="NAD(P)-binding Rossmann-like Domain"/>
    <property type="match status" value="1"/>
</dbReference>
<protein>
    <submittedName>
        <fullName evidence="2">CoA-binding protein</fullName>
    </submittedName>
</protein>
<dbReference type="Proteomes" id="UP001301526">
    <property type="component" value="Chromosome"/>
</dbReference>
<dbReference type="PANTHER" id="PTHR33303:SF2">
    <property type="entry name" value="COA-BINDING DOMAIN-CONTAINING PROTEIN"/>
    <property type="match status" value="1"/>
</dbReference>
<dbReference type="PANTHER" id="PTHR33303">
    <property type="entry name" value="CYTOPLASMIC PROTEIN-RELATED"/>
    <property type="match status" value="1"/>
</dbReference>
<dbReference type="SUPFAM" id="SSF51735">
    <property type="entry name" value="NAD(P)-binding Rossmann-fold domains"/>
    <property type="match status" value="1"/>
</dbReference>
<keyword evidence="3" id="KW-1185">Reference proteome</keyword>
<gene>
    <name evidence="2" type="ORF">PW220_02975</name>
</gene>
<name>A0AA96VX42_9STRE</name>
<accession>A0AA96VX42</accession>
<proteinExistence type="predicted"/>
<dbReference type="AlphaFoldDB" id="A0AA96VX42"/>
<sequence length="144" mass="16388">MTYSFQNPSQAVIFDYLRHSKTIAVVGLSGREETAAYRVSKLMQEAGYKIIPVNPRAVGETILGEQVYASLLEIDQPVDIVNVFRRSEFLPDVAREFVQTDAKIFWAQLGLESQEAEDVLRQAGRNDIVMNKCIKIEYLEMQEV</sequence>
<evidence type="ECO:0000313" key="3">
    <source>
        <dbReference type="Proteomes" id="UP001301526"/>
    </source>
</evidence>
<dbReference type="InterPro" id="IPR036291">
    <property type="entry name" value="NAD(P)-bd_dom_sf"/>
</dbReference>
<dbReference type="Pfam" id="PF13380">
    <property type="entry name" value="CoA_binding_2"/>
    <property type="match status" value="1"/>
</dbReference>
<dbReference type="SMART" id="SM00881">
    <property type="entry name" value="CoA_binding"/>
    <property type="match status" value="1"/>
</dbReference>
<dbReference type="InterPro" id="IPR003781">
    <property type="entry name" value="CoA-bd"/>
</dbReference>
<reference evidence="2 3" key="1">
    <citation type="submission" date="2023-02" db="EMBL/GenBank/DDBJ databases">
        <title>Streptococcus sp. Genome Sequencing and Assembly.</title>
        <authorList>
            <person name="Shore S.M."/>
            <person name="Nicholson T.L."/>
        </authorList>
    </citation>
    <scope>NUCLEOTIDE SEQUENCE [LARGE SCALE GENOMIC DNA]</scope>
    <source>
        <strain evidence="2 3">29892</strain>
    </source>
</reference>
<organism evidence="2 3">
    <name type="scientific">Streptococcus iners subsp. hyiners</name>
    <dbReference type="NCBI Taxonomy" id="3028083"/>
    <lineage>
        <taxon>Bacteria</taxon>
        <taxon>Bacillati</taxon>
        <taxon>Bacillota</taxon>
        <taxon>Bacilli</taxon>
        <taxon>Lactobacillales</taxon>
        <taxon>Streptococcaceae</taxon>
        <taxon>Streptococcus</taxon>
        <taxon>Streptococcus iners</taxon>
    </lineage>
</organism>
<dbReference type="RefSeq" id="WP_248054687.1">
    <property type="nucleotide sequence ID" value="NZ_CP118734.1"/>
</dbReference>
<dbReference type="EMBL" id="CP118734">
    <property type="protein sequence ID" value="WNY49620.1"/>
    <property type="molecule type" value="Genomic_DNA"/>
</dbReference>
<evidence type="ECO:0000259" key="1">
    <source>
        <dbReference type="SMART" id="SM00881"/>
    </source>
</evidence>
<feature type="domain" description="CoA-binding" evidence="1">
    <location>
        <begin position="17"/>
        <end position="111"/>
    </location>
</feature>
<evidence type="ECO:0000313" key="2">
    <source>
        <dbReference type="EMBL" id="WNY49620.1"/>
    </source>
</evidence>